<dbReference type="Pfam" id="PF02737">
    <property type="entry name" value="3HCDH_N"/>
    <property type="match status" value="1"/>
</dbReference>
<accession>A0ABS2EPJ0</accession>
<reference evidence="6 7" key="1">
    <citation type="journal article" date="2021" name="Sci. Rep.">
        <title>The distribution of antibiotic resistance genes in chicken gut microbiota commensals.</title>
        <authorList>
            <person name="Juricova H."/>
            <person name="Matiasovicova J."/>
            <person name="Kubasova T."/>
            <person name="Cejkova D."/>
            <person name="Rychlik I."/>
        </authorList>
    </citation>
    <scope>NUCLEOTIDE SEQUENCE [LARGE SCALE GENOMIC DNA]</scope>
    <source>
        <strain evidence="6 7">An810</strain>
    </source>
</reference>
<dbReference type="GO" id="GO:0003857">
    <property type="term" value="F:(3S)-3-hydroxyacyl-CoA dehydrogenase (NAD+) activity"/>
    <property type="evidence" value="ECO:0007669"/>
    <property type="project" value="UniProtKB-EC"/>
</dbReference>
<proteinExistence type="inferred from homology"/>
<evidence type="ECO:0000313" key="7">
    <source>
        <dbReference type="Proteomes" id="UP000776629"/>
    </source>
</evidence>
<dbReference type="InterPro" id="IPR013328">
    <property type="entry name" value="6PGD_dom2"/>
</dbReference>
<comment type="pathway">
    <text evidence="1">Lipid metabolism; butanoate metabolism.</text>
</comment>
<dbReference type="Gene3D" id="3.40.50.720">
    <property type="entry name" value="NAD(P)-binding Rossmann-like Domain"/>
    <property type="match status" value="1"/>
</dbReference>
<dbReference type="InterPro" id="IPR008927">
    <property type="entry name" value="6-PGluconate_DH-like_C_sf"/>
</dbReference>
<name>A0ABS2EPJ0_9LACO</name>
<evidence type="ECO:0000313" key="6">
    <source>
        <dbReference type="EMBL" id="MBM6754359.1"/>
    </source>
</evidence>
<dbReference type="InterPro" id="IPR006108">
    <property type="entry name" value="3HC_DH_C"/>
</dbReference>
<evidence type="ECO:0000256" key="3">
    <source>
        <dbReference type="ARBA" id="ARBA00023002"/>
    </source>
</evidence>
<dbReference type="Pfam" id="PF00725">
    <property type="entry name" value="3HCDH"/>
    <property type="match status" value="1"/>
</dbReference>
<dbReference type="PANTHER" id="PTHR48075">
    <property type="entry name" value="3-HYDROXYACYL-COA DEHYDROGENASE FAMILY PROTEIN"/>
    <property type="match status" value="1"/>
</dbReference>
<gene>
    <name evidence="6" type="ORF">H5993_06265</name>
</gene>
<dbReference type="EC" id="1.1.1.35" evidence="6"/>
<dbReference type="InterPro" id="IPR036291">
    <property type="entry name" value="NAD(P)-bd_dom_sf"/>
</dbReference>
<evidence type="ECO:0000256" key="2">
    <source>
        <dbReference type="ARBA" id="ARBA00009463"/>
    </source>
</evidence>
<feature type="domain" description="3-hydroxyacyl-CoA dehydrogenase C-terminal" evidence="4">
    <location>
        <begin position="185"/>
        <end position="282"/>
    </location>
</feature>
<dbReference type="InterPro" id="IPR022694">
    <property type="entry name" value="3-OHacyl-CoA_DH"/>
</dbReference>
<comment type="similarity">
    <text evidence="2">Belongs to the 3-hydroxyacyl-CoA dehydrogenase family.</text>
</comment>
<dbReference type="Proteomes" id="UP000776629">
    <property type="component" value="Unassembled WGS sequence"/>
</dbReference>
<dbReference type="Gene3D" id="1.10.1040.10">
    <property type="entry name" value="N-(1-d-carboxylethyl)-l-norvaline Dehydrogenase, domain 2"/>
    <property type="match status" value="1"/>
</dbReference>
<keyword evidence="7" id="KW-1185">Reference proteome</keyword>
<feature type="domain" description="3-hydroxyacyl-CoA dehydrogenase NAD binding" evidence="5">
    <location>
        <begin position="6"/>
        <end position="181"/>
    </location>
</feature>
<dbReference type="PIRSF" id="PIRSF000105">
    <property type="entry name" value="HCDH"/>
    <property type="match status" value="1"/>
</dbReference>
<dbReference type="InterPro" id="IPR006176">
    <property type="entry name" value="3-OHacyl-CoA_DH_NAD-bd"/>
</dbReference>
<evidence type="ECO:0000256" key="1">
    <source>
        <dbReference type="ARBA" id="ARBA00005086"/>
    </source>
</evidence>
<protein>
    <submittedName>
        <fullName evidence="6">3-hydroxyacyl-CoA dehydrogenase</fullName>
        <ecNumber evidence="6">1.1.1.35</ecNumber>
    </submittedName>
</protein>
<organism evidence="6 7">
    <name type="scientific">Limosilactobacillus alvi</name>
    <dbReference type="NCBI Taxonomy" id="990412"/>
    <lineage>
        <taxon>Bacteria</taxon>
        <taxon>Bacillati</taxon>
        <taxon>Bacillota</taxon>
        <taxon>Bacilli</taxon>
        <taxon>Lactobacillales</taxon>
        <taxon>Lactobacillaceae</taxon>
        <taxon>Limosilactobacillus</taxon>
    </lineage>
</organism>
<dbReference type="NCBIfam" id="NF006143">
    <property type="entry name" value="PRK08293.1"/>
    <property type="match status" value="1"/>
</dbReference>
<evidence type="ECO:0000259" key="4">
    <source>
        <dbReference type="Pfam" id="PF00725"/>
    </source>
</evidence>
<dbReference type="SUPFAM" id="SSF51735">
    <property type="entry name" value="NAD(P)-binding Rossmann-fold domains"/>
    <property type="match status" value="1"/>
</dbReference>
<dbReference type="EMBL" id="JACJJQ010000026">
    <property type="protein sequence ID" value="MBM6754359.1"/>
    <property type="molecule type" value="Genomic_DNA"/>
</dbReference>
<keyword evidence="3 6" id="KW-0560">Oxidoreductase</keyword>
<evidence type="ECO:0000259" key="5">
    <source>
        <dbReference type="Pfam" id="PF02737"/>
    </source>
</evidence>
<dbReference type="SUPFAM" id="SSF48179">
    <property type="entry name" value="6-phosphogluconate dehydrogenase C-terminal domain-like"/>
    <property type="match status" value="1"/>
</dbReference>
<sequence>MAIQNLAVIGAGTLGSQIAFQSALKGINVAVWNRHLDKAKHRLQGLKPHYQKDLNLAGDAFDTAYHKMFLTTDLAEAVKDADLVIEAVPEAIEIKAQMYAELAKVLSAKTIVASNSSTFMPSQLVQYIDRTNKFLHIHFANEIWKYNVAEIVGTSATDPTVIEDAVAFAKTIGMVPIQMHKEYPGYILNALLVPFLNAAMTAWAKGIADPHEIDKDWMISTGAPSGPFMIMDIVGLRTPYQISMNDYNQTGNPDAKLIADKLKEMIDAGHYGQEAGEGFYHYPNAEFLDPNFLKA</sequence>
<dbReference type="RefSeq" id="WP_204776674.1">
    <property type="nucleotide sequence ID" value="NZ_JACJJQ010000026.1"/>
</dbReference>
<dbReference type="PANTHER" id="PTHR48075:SF5">
    <property type="entry name" value="3-HYDROXYBUTYRYL-COA DEHYDROGENASE"/>
    <property type="match status" value="1"/>
</dbReference>
<comment type="caution">
    <text evidence="6">The sequence shown here is derived from an EMBL/GenBank/DDBJ whole genome shotgun (WGS) entry which is preliminary data.</text>
</comment>